<proteinExistence type="predicted"/>
<dbReference type="InterPro" id="IPR004875">
    <property type="entry name" value="DDE_SF_endonuclease_dom"/>
</dbReference>
<evidence type="ECO:0000259" key="1">
    <source>
        <dbReference type="Pfam" id="PF03184"/>
    </source>
</evidence>
<dbReference type="GO" id="GO:0003676">
    <property type="term" value="F:nucleic acid binding"/>
    <property type="evidence" value="ECO:0007669"/>
    <property type="project" value="InterPro"/>
</dbReference>
<feature type="non-terminal residue" evidence="2">
    <location>
        <position position="1"/>
    </location>
</feature>
<dbReference type="STRING" id="930991.A0A0D0D4I2"/>
<gene>
    <name evidence="2" type="ORF">PAXRUDRAFT_181977</name>
</gene>
<evidence type="ECO:0000313" key="2">
    <source>
        <dbReference type="EMBL" id="KIK71740.1"/>
    </source>
</evidence>
<dbReference type="Pfam" id="PF03184">
    <property type="entry name" value="DDE_1"/>
    <property type="match status" value="1"/>
</dbReference>
<accession>A0A0D0D4I2</accession>
<organism evidence="2 3">
    <name type="scientific">Paxillus rubicundulus Ve08.2h10</name>
    <dbReference type="NCBI Taxonomy" id="930991"/>
    <lineage>
        <taxon>Eukaryota</taxon>
        <taxon>Fungi</taxon>
        <taxon>Dikarya</taxon>
        <taxon>Basidiomycota</taxon>
        <taxon>Agaricomycotina</taxon>
        <taxon>Agaricomycetes</taxon>
        <taxon>Agaricomycetidae</taxon>
        <taxon>Boletales</taxon>
        <taxon>Paxilineae</taxon>
        <taxon>Paxillaceae</taxon>
        <taxon>Paxillus</taxon>
    </lineage>
</organism>
<feature type="domain" description="DDE-1" evidence="1">
    <location>
        <begin position="1"/>
        <end position="56"/>
    </location>
</feature>
<dbReference type="EMBL" id="KN831733">
    <property type="protein sequence ID" value="KIK71740.1"/>
    <property type="molecule type" value="Genomic_DNA"/>
</dbReference>
<reference evidence="2 3" key="1">
    <citation type="submission" date="2014-04" db="EMBL/GenBank/DDBJ databases">
        <authorList>
            <consortium name="DOE Joint Genome Institute"/>
            <person name="Kuo A."/>
            <person name="Kohler A."/>
            <person name="Jargeat P."/>
            <person name="Nagy L.G."/>
            <person name="Floudas D."/>
            <person name="Copeland A."/>
            <person name="Barry K.W."/>
            <person name="Cichocki N."/>
            <person name="Veneault-Fourrey C."/>
            <person name="LaButti K."/>
            <person name="Lindquist E.A."/>
            <person name="Lipzen A."/>
            <person name="Lundell T."/>
            <person name="Morin E."/>
            <person name="Murat C."/>
            <person name="Sun H."/>
            <person name="Tunlid A."/>
            <person name="Henrissat B."/>
            <person name="Grigoriev I.V."/>
            <person name="Hibbett D.S."/>
            <person name="Martin F."/>
            <person name="Nordberg H.P."/>
            <person name="Cantor M.N."/>
            <person name="Hua S.X."/>
        </authorList>
    </citation>
    <scope>NUCLEOTIDE SEQUENCE [LARGE SCALE GENOMIC DNA]</scope>
    <source>
        <strain evidence="2 3">Ve08.2h10</strain>
    </source>
</reference>
<sequence>DGHDSHETNSIKRAAYHHNIIIVALPSKTTHKLQLLDVGVFSSVARKWSSHCDTQLAQDVKISCYNFIQEYLSIHHVMTPQLVWKAFKHTGIHPLNPNIFSE</sequence>
<name>A0A0D0D4I2_9AGAM</name>
<dbReference type="AlphaFoldDB" id="A0A0D0D4I2"/>
<protein>
    <submittedName>
        <fullName evidence="2">Unplaced genomic scaffold scaffold_6911, whole genome shotgun sequence</fullName>
    </submittedName>
</protein>
<dbReference type="Proteomes" id="UP000054538">
    <property type="component" value="Unassembled WGS sequence"/>
</dbReference>
<dbReference type="HOGENOM" id="CLU_013929_2_4_1"/>
<dbReference type="InParanoid" id="A0A0D0D4I2"/>
<keyword evidence="3" id="KW-1185">Reference proteome</keyword>
<reference evidence="3" key="2">
    <citation type="submission" date="2015-01" db="EMBL/GenBank/DDBJ databases">
        <title>Evolutionary Origins and Diversification of the Mycorrhizal Mutualists.</title>
        <authorList>
            <consortium name="DOE Joint Genome Institute"/>
            <consortium name="Mycorrhizal Genomics Consortium"/>
            <person name="Kohler A."/>
            <person name="Kuo A."/>
            <person name="Nagy L.G."/>
            <person name="Floudas D."/>
            <person name="Copeland A."/>
            <person name="Barry K.W."/>
            <person name="Cichocki N."/>
            <person name="Veneault-Fourrey C."/>
            <person name="LaButti K."/>
            <person name="Lindquist E.A."/>
            <person name="Lipzen A."/>
            <person name="Lundell T."/>
            <person name="Morin E."/>
            <person name="Murat C."/>
            <person name="Riley R."/>
            <person name="Ohm R."/>
            <person name="Sun H."/>
            <person name="Tunlid A."/>
            <person name="Henrissat B."/>
            <person name="Grigoriev I.V."/>
            <person name="Hibbett D.S."/>
            <person name="Martin F."/>
        </authorList>
    </citation>
    <scope>NUCLEOTIDE SEQUENCE [LARGE SCALE GENOMIC DNA]</scope>
    <source>
        <strain evidence="3">Ve08.2h10</strain>
    </source>
</reference>
<evidence type="ECO:0000313" key="3">
    <source>
        <dbReference type="Proteomes" id="UP000054538"/>
    </source>
</evidence>
<dbReference type="OrthoDB" id="2646666at2759"/>